<dbReference type="CDD" id="cd01575">
    <property type="entry name" value="PBP1_GntR"/>
    <property type="match status" value="1"/>
</dbReference>
<name>A0A060DKV5_9PROT</name>
<dbReference type="EMBL" id="CP007794">
    <property type="protein sequence ID" value="AIB13410.1"/>
    <property type="molecule type" value="Genomic_DNA"/>
</dbReference>
<dbReference type="InterPro" id="IPR028082">
    <property type="entry name" value="Peripla_BP_I"/>
</dbReference>
<dbReference type="GO" id="GO:0000976">
    <property type="term" value="F:transcription cis-regulatory region binding"/>
    <property type="evidence" value="ECO:0007669"/>
    <property type="project" value="TreeGrafter"/>
</dbReference>
<geneLocation type="plasmid" evidence="6 7">
    <name>AbAZ39_p1</name>
</geneLocation>
<gene>
    <name evidence="6" type="ORF">ABAZ39_15780</name>
</gene>
<dbReference type="Pfam" id="PF13377">
    <property type="entry name" value="Peripla_BP_3"/>
    <property type="match status" value="1"/>
</dbReference>
<evidence type="ECO:0000256" key="1">
    <source>
        <dbReference type="ARBA" id="ARBA00023015"/>
    </source>
</evidence>
<feature type="compositionally biased region" description="Pro residues" evidence="4">
    <location>
        <begin position="1"/>
        <end position="15"/>
    </location>
</feature>
<dbReference type="PANTHER" id="PTHR30146">
    <property type="entry name" value="LACI-RELATED TRANSCRIPTIONAL REPRESSOR"/>
    <property type="match status" value="1"/>
</dbReference>
<dbReference type="InterPro" id="IPR000843">
    <property type="entry name" value="HTH_LacI"/>
</dbReference>
<dbReference type="Gene3D" id="1.10.260.40">
    <property type="entry name" value="lambda repressor-like DNA-binding domains"/>
    <property type="match status" value="1"/>
</dbReference>
<organism evidence="6 7">
    <name type="scientific">Azospirillum argentinense</name>
    <dbReference type="NCBI Taxonomy" id="2970906"/>
    <lineage>
        <taxon>Bacteria</taxon>
        <taxon>Pseudomonadati</taxon>
        <taxon>Pseudomonadota</taxon>
        <taxon>Alphaproteobacteria</taxon>
        <taxon>Rhodospirillales</taxon>
        <taxon>Azospirillaceae</taxon>
        <taxon>Azospirillum</taxon>
    </lineage>
</organism>
<protein>
    <submittedName>
        <fullName evidence="6">Transcriptional regulator</fullName>
    </submittedName>
</protein>
<feature type="domain" description="HTH lacI-type" evidence="5">
    <location>
        <begin position="29"/>
        <end position="83"/>
    </location>
</feature>
<dbReference type="CDD" id="cd01392">
    <property type="entry name" value="HTH_LacI"/>
    <property type="match status" value="1"/>
</dbReference>
<dbReference type="GO" id="GO:0003700">
    <property type="term" value="F:DNA-binding transcription factor activity"/>
    <property type="evidence" value="ECO:0007669"/>
    <property type="project" value="TreeGrafter"/>
</dbReference>
<dbReference type="InterPro" id="IPR046335">
    <property type="entry name" value="LacI/GalR-like_sensor"/>
</dbReference>
<feature type="region of interest" description="Disordered" evidence="4">
    <location>
        <begin position="1"/>
        <end position="24"/>
    </location>
</feature>
<evidence type="ECO:0000256" key="3">
    <source>
        <dbReference type="ARBA" id="ARBA00023163"/>
    </source>
</evidence>
<dbReference type="AlphaFoldDB" id="A0A060DKV5"/>
<dbReference type="KEGG" id="abq:ABAZ39_15780"/>
<keyword evidence="2" id="KW-0238">DNA-binding</keyword>
<dbReference type="PROSITE" id="PS00356">
    <property type="entry name" value="HTH_LACI_1"/>
    <property type="match status" value="1"/>
</dbReference>
<keyword evidence="3" id="KW-0804">Transcription</keyword>
<dbReference type="Proteomes" id="UP000027186">
    <property type="component" value="Plasmid AbAZ39_p1"/>
</dbReference>
<evidence type="ECO:0000313" key="7">
    <source>
        <dbReference type="Proteomes" id="UP000027186"/>
    </source>
</evidence>
<evidence type="ECO:0000256" key="4">
    <source>
        <dbReference type="SAM" id="MobiDB-lite"/>
    </source>
</evidence>
<sequence>MTAQPPAKPFPPKPAKPIRKKTRRATERLTMTDVANAAGVSPSTVSLYLRKPEAVSEELATRVRTVIDQLGYVPNLVAGSLAAAKSRTVGVILPSITNSFFAETYNTLQSAFQTAHYQTLLGVSEFDPEREEELIRAFLAWSPAAVVVTGLHHTERTRAMLRSSGVPVVEMWDIPSAQTPAVDMTVGFSHFEVGRRQASHLYDQGSRKVAYIGAAVHQDMRVRSRTDGYEDEVRRRGLHEPIAFTAPDTASTPVGIWLIDEVFALHPDIDGVVCSNDAMALGVLFEANRRGLSVPDDLAVIGFGDLTFSAACLPPLSTVRPPQREIGELAAGQILARLNGTTVAQPHHGLDCELVVRDSTRPDADAGVERQTAG</sequence>
<dbReference type="SUPFAM" id="SSF53822">
    <property type="entry name" value="Periplasmic binding protein-like I"/>
    <property type="match status" value="1"/>
</dbReference>
<dbReference type="RefSeq" id="WP_051658149.1">
    <property type="nucleotide sequence ID" value="NZ_CP007794.1"/>
</dbReference>
<dbReference type="InterPro" id="IPR010982">
    <property type="entry name" value="Lambda_DNA-bd_dom_sf"/>
</dbReference>
<keyword evidence="6" id="KW-0614">Plasmid</keyword>
<evidence type="ECO:0000256" key="2">
    <source>
        <dbReference type="ARBA" id="ARBA00023125"/>
    </source>
</evidence>
<keyword evidence="1" id="KW-0805">Transcription regulation</keyword>
<evidence type="ECO:0000313" key="6">
    <source>
        <dbReference type="EMBL" id="AIB13410.1"/>
    </source>
</evidence>
<dbReference type="SMART" id="SM00354">
    <property type="entry name" value="HTH_LACI"/>
    <property type="match status" value="1"/>
</dbReference>
<dbReference type="PROSITE" id="PS50932">
    <property type="entry name" value="HTH_LACI_2"/>
    <property type="match status" value="1"/>
</dbReference>
<evidence type="ECO:0000259" key="5">
    <source>
        <dbReference type="PROSITE" id="PS50932"/>
    </source>
</evidence>
<reference evidence="6 7" key="1">
    <citation type="journal article" date="2014" name="Genome Announc.">
        <title>Complete Genome Sequence of the Model Rhizosphere Strain Azospirillum brasilense Az39, Successfully Applied in Agriculture.</title>
        <authorList>
            <person name="Rivera D."/>
            <person name="Revale S."/>
            <person name="Molina R."/>
            <person name="Gualpa J."/>
            <person name="Puente M."/>
            <person name="Maroniche G."/>
            <person name="Paris G."/>
            <person name="Baker D."/>
            <person name="Clavijo B."/>
            <person name="McLay K."/>
            <person name="Spaepen S."/>
            <person name="Perticari A."/>
            <person name="Vazquez M."/>
            <person name="Wisniewski-Dye F."/>
            <person name="Watkins C."/>
            <person name="Martinez-Abarca F."/>
            <person name="Vanderleyden J."/>
            <person name="Cassan F."/>
        </authorList>
    </citation>
    <scope>NUCLEOTIDE SEQUENCE [LARGE SCALE GENOMIC DNA]</scope>
    <source>
        <strain evidence="6 7">Az39</strain>
        <plasmid evidence="6">AbAZ39_p1</plasmid>
    </source>
</reference>
<dbReference type="PANTHER" id="PTHR30146:SF33">
    <property type="entry name" value="TRANSCRIPTIONAL REGULATOR"/>
    <property type="match status" value="1"/>
</dbReference>
<proteinExistence type="predicted"/>
<accession>A0A060DKV5</accession>
<dbReference type="SUPFAM" id="SSF47413">
    <property type="entry name" value="lambda repressor-like DNA-binding domains"/>
    <property type="match status" value="1"/>
</dbReference>
<dbReference type="Pfam" id="PF00356">
    <property type="entry name" value="LacI"/>
    <property type="match status" value="1"/>
</dbReference>
<dbReference type="Gene3D" id="3.40.50.2300">
    <property type="match status" value="2"/>
</dbReference>